<dbReference type="SUPFAM" id="SSF50249">
    <property type="entry name" value="Nucleic acid-binding proteins"/>
    <property type="match status" value="1"/>
</dbReference>
<name>A0A4T3F2K4_9SPHN</name>
<organism evidence="1 2">
    <name type="scientific">Alteraurantiacibacter aquimixticola</name>
    <dbReference type="NCBI Taxonomy" id="2489173"/>
    <lineage>
        <taxon>Bacteria</taxon>
        <taxon>Pseudomonadati</taxon>
        <taxon>Pseudomonadota</taxon>
        <taxon>Alphaproteobacteria</taxon>
        <taxon>Sphingomonadales</taxon>
        <taxon>Erythrobacteraceae</taxon>
        <taxon>Alteraurantiacibacter</taxon>
    </lineage>
</organism>
<dbReference type="Gene3D" id="2.40.50.140">
    <property type="entry name" value="Nucleic acid-binding proteins"/>
    <property type="match status" value="1"/>
</dbReference>
<gene>
    <name evidence="1" type="ORF">E5222_12530</name>
</gene>
<dbReference type="RefSeq" id="WP_136694122.1">
    <property type="nucleotide sequence ID" value="NZ_SSHH01000003.1"/>
</dbReference>
<evidence type="ECO:0000313" key="1">
    <source>
        <dbReference type="EMBL" id="TIX49645.1"/>
    </source>
</evidence>
<comment type="caution">
    <text evidence="1">The sequence shown here is derived from an EMBL/GenBank/DDBJ whole genome shotgun (WGS) entry which is preliminary data.</text>
</comment>
<protein>
    <submittedName>
        <fullName evidence="1">Cold-shock protein</fullName>
    </submittedName>
</protein>
<dbReference type="InterPro" id="IPR012340">
    <property type="entry name" value="NA-bd_OB-fold"/>
</dbReference>
<accession>A0A4T3F2K4</accession>
<dbReference type="AlphaFoldDB" id="A0A4T3F2K4"/>
<dbReference type="Proteomes" id="UP000309389">
    <property type="component" value="Unassembled WGS sequence"/>
</dbReference>
<dbReference type="EMBL" id="SSHH01000003">
    <property type="protein sequence ID" value="TIX49645.1"/>
    <property type="molecule type" value="Genomic_DNA"/>
</dbReference>
<keyword evidence="2" id="KW-1185">Reference proteome</keyword>
<evidence type="ECO:0000313" key="2">
    <source>
        <dbReference type="Proteomes" id="UP000309389"/>
    </source>
</evidence>
<proteinExistence type="predicted"/>
<reference evidence="1 2" key="1">
    <citation type="submission" date="2019-04" db="EMBL/GenBank/DDBJ databases">
        <title>Altererythrobacter aquimixticola sp. nov., isolated from sediment of junction between the ocean and a freshwater spring.</title>
        <authorList>
            <person name="Yoon J.-H."/>
        </authorList>
    </citation>
    <scope>NUCLEOTIDE SEQUENCE [LARGE SCALE GENOMIC DNA]</scope>
    <source>
        <strain evidence="1 2">SSKS-13</strain>
    </source>
</reference>
<dbReference type="OrthoDB" id="7428521at2"/>
<sequence>MTYLGHIKSYDNSNGIGLISPDDGGDDLPFKRADLQEQERAPVTDQRFCYETSEVNGANRRAINLREPDGARIKMEQARSQRG</sequence>